<keyword evidence="7" id="KW-1185">Reference proteome</keyword>
<dbReference type="EMBL" id="LGRX02003949">
    <property type="protein sequence ID" value="KAK3281218.1"/>
    <property type="molecule type" value="Genomic_DNA"/>
</dbReference>
<reference evidence="6 7" key="1">
    <citation type="journal article" date="2015" name="Genome Biol. Evol.">
        <title>Comparative Genomics of a Bacterivorous Green Alga Reveals Evolutionary Causalities and Consequences of Phago-Mixotrophic Mode of Nutrition.</title>
        <authorList>
            <person name="Burns J.A."/>
            <person name="Paasch A."/>
            <person name="Narechania A."/>
            <person name="Kim E."/>
        </authorList>
    </citation>
    <scope>NUCLEOTIDE SEQUENCE [LARGE SCALE GENOMIC DNA]</scope>
    <source>
        <strain evidence="6 7">PLY_AMNH</strain>
    </source>
</reference>
<evidence type="ECO:0000256" key="4">
    <source>
        <dbReference type="SAM" id="Coils"/>
    </source>
</evidence>
<feature type="region of interest" description="Disordered" evidence="5">
    <location>
        <begin position="71"/>
        <end position="90"/>
    </location>
</feature>
<sequence>MDVWWGTLLPQPPENREDPALERISQLEKKLLEASHTIDDLRSQLETKHKETEDAEASVLQLRELLTLAETSTDKSDSSPAQVGATASAKHLAPKSSDLRLEVPNTSAKFTTDKVLWSVKDNLGVVIMNDPKKLNCLSNDMLTGILTAFDNFEAQQVRAVIIRAGPGVKVWSAGHDVNEFKVKEGDDLEPFPQENPFQQVLIRIRNFSVPVIGAVQGSVWGGACDLASCCDLLVGTPSASFAVTPAKMGVPYCTSGVSHFLGVLPLHIVKQMFFTAEPITADQAHHFGLLNQLVSADKLDATVLKLAKSVASRAPLVVKVVKAELQQLTSCPGFKPDEFESICALRRQAYRSNDRHEGLAAFLGKRPPNFTGQ</sequence>
<comment type="similarity">
    <text evidence="1 3">Belongs to the enoyl-CoA hydratase/isomerase family.</text>
</comment>
<name>A0AAE0GNB4_9CHLO</name>
<dbReference type="GO" id="GO:0016829">
    <property type="term" value="F:lyase activity"/>
    <property type="evidence" value="ECO:0007669"/>
    <property type="project" value="UniProtKB-KW"/>
</dbReference>
<gene>
    <name evidence="6" type="ORF">CYMTET_10978</name>
</gene>
<dbReference type="Pfam" id="PF00378">
    <property type="entry name" value="ECH_1"/>
    <property type="match status" value="1"/>
</dbReference>
<dbReference type="Gene3D" id="1.10.12.10">
    <property type="entry name" value="Lyase 2-enoyl-coa Hydratase, Chain A, domain 2"/>
    <property type="match status" value="1"/>
</dbReference>
<comment type="caution">
    <text evidence="6">The sequence shown here is derived from an EMBL/GenBank/DDBJ whole genome shotgun (WGS) entry which is preliminary data.</text>
</comment>
<proteinExistence type="inferred from homology"/>
<feature type="region of interest" description="Disordered" evidence="5">
    <location>
        <begin position="1"/>
        <end position="20"/>
    </location>
</feature>
<evidence type="ECO:0000313" key="7">
    <source>
        <dbReference type="Proteomes" id="UP001190700"/>
    </source>
</evidence>
<keyword evidence="2" id="KW-0456">Lyase</keyword>
<dbReference type="NCBIfam" id="NF008506">
    <property type="entry name" value="PRK11423.1"/>
    <property type="match status" value="1"/>
</dbReference>
<evidence type="ECO:0000313" key="6">
    <source>
        <dbReference type="EMBL" id="KAK3281218.1"/>
    </source>
</evidence>
<dbReference type="Proteomes" id="UP001190700">
    <property type="component" value="Unassembled WGS sequence"/>
</dbReference>
<dbReference type="GO" id="GO:0006635">
    <property type="term" value="P:fatty acid beta-oxidation"/>
    <property type="evidence" value="ECO:0007669"/>
    <property type="project" value="TreeGrafter"/>
</dbReference>
<dbReference type="InterPro" id="IPR014748">
    <property type="entry name" value="Enoyl-CoA_hydra_C"/>
</dbReference>
<dbReference type="InterPro" id="IPR018376">
    <property type="entry name" value="Enoyl-CoA_hyd/isom_CS"/>
</dbReference>
<dbReference type="AlphaFoldDB" id="A0AAE0GNB4"/>
<feature type="coiled-coil region" evidence="4">
    <location>
        <begin position="24"/>
        <end position="58"/>
    </location>
</feature>
<evidence type="ECO:0000256" key="1">
    <source>
        <dbReference type="ARBA" id="ARBA00005254"/>
    </source>
</evidence>
<dbReference type="PROSITE" id="PS00166">
    <property type="entry name" value="ENOYL_COA_HYDRATASE"/>
    <property type="match status" value="1"/>
</dbReference>
<protein>
    <submittedName>
        <fullName evidence="6">Uncharacterized protein</fullName>
    </submittedName>
</protein>
<dbReference type="CDD" id="cd06558">
    <property type="entry name" value="crotonase-like"/>
    <property type="match status" value="1"/>
</dbReference>
<organism evidence="6 7">
    <name type="scientific">Cymbomonas tetramitiformis</name>
    <dbReference type="NCBI Taxonomy" id="36881"/>
    <lineage>
        <taxon>Eukaryota</taxon>
        <taxon>Viridiplantae</taxon>
        <taxon>Chlorophyta</taxon>
        <taxon>Pyramimonadophyceae</taxon>
        <taxon>Pyramimonadales</taxon>
        <taxon>Pyramimonadaceae</taxon>
        <taxon>Cymbomonas</taxon>
    </lineage>
</organism>
<dbReference type="InterPro" id="IPR029045">
    <property type="entry name" value="ClpP/crotonase-like_dom_sf"/>
</dbReference>
<dbReference type="Gene3D" id="3.90.226.10">
    <property type="entry name" value="2-enoyl-CoA Hydratase, Chain A, domain 1"/>
    <property type="match status" value="1"/>
</dbReference>
<evidence type="ECO:0000256" key="2">
    <source>
        <dbReference type="ARBA" id="ARBA00023239"/>
    </source>
</evidence>
<evidence type="ECO:0000256" key="5">
    <source>
        <dbReference type="SAM" id="MobiDB-lite"/>
    </source>
</evidence>
<accession>A0AAE0GNB4</accession>
<dbReference type="SUPFAM" id="SSF52096">
    <property type="entry name" value="ClpP/crotonase"/>
    <property type="match status" value="1"/>
</dbReference>
<evidence type="ECO:0000256" key="3">
    <source>
        <dbReference type="RuleBase" id="RU003707"/>
    </source>
</evidence>
<dbReference type="InterPro" id="IPR001753">
    <property type="entry name" value="Enoyl-CoA_hydra/iso"/>
</dbReference>
<dbReference type="PANTHER" id="PTHR11941">
    <property type="entry name" value="ENOYL-COA HYDRATASE-RELATED"/>
    <property type="match status" value="1"/>
</dbReference>
<dbReference type="PANTHER" id="PTHR11941:SF54">
    <property type="entry name" value="ENOYL-COA HYDRATASE, MITOCHONDRIAL"/>
    <property type="match status" value="1"/>
</dbReference>
<keyword evidence="4" id="KW-0175">Coiled coil</keyword>